<name>A0A0Y0QNK7_HHV2</name>
<dbReference type="InterPro" id="IPR017377">
    <property type="entry name" value="Herpes_US8A"/>
</dbReference>
<protein>
    <submittedName>
        <fullName evidence="2">Membrane protein US8A</fullName>
    </submittedName>
</protein>
<proteinExistence type="predicted"/>
<reference evidence="2" key="1">
    <citation type="journal article" date="2016" name="JCI Insight">
        <title>HSV-2 DeltagD elicits FcgammaR-effector antibodies that protect against clinical isolates.</title>
        <authorList>
            <person name="Petro C.D."/>
            <person name="Weinrick B."/>
            <person name="Khajoueinejad N."/>
            <person name="Burn C."/>
            <person name="Sellers R."/>
            <person name="Jacobs W.R.Jr."/>
            <person name="Herold B.C."/>
        </authorList>
    </citation>
    <scope>NUCLEOTIDE SEQUENCE</scope>
    <source>
        <strain evidence="2">B^3x2.3</strain>
    </source>
</reference>
<sequence>MDPALRSYHQRLRLYTPIARGVNLAARSPPLVREARAVVTPRPPIRPSSGKASSDDADVGDELIAIADARGDPPETLPPGAGGAAPACRRPPRGGSPAAFPVALHAVDAPSQFVTWLAVRWLRGAAGLGAVLCGIAFYVTSITRGA</sequence>
<organism evidence="2">
    <name type="scientific">Human herpesvirus 2</name>
    <name type="common">HHV-2</name>
    <name type="synonym">Human herpes simplex virus 2</name>
    <dbReference type="NCBI Taxonomy" id="10310"/>
    <lineage>
        <taxon>Viruses</taxon>
        <taxon>Duplodnaviria</taxon>
        <taxon>Heunggongvirae</taxon>
        <taxon>Peploviricota</taxon>
        <taxon>Herviviricetes</taxon>
        <taxon>Herpesvirales</taxon>
        <taxon>Orthoherpesviridae</taxon>
        <taxon>Alphaherpesvirinae</taxon>
        <taxon>Simplexvirus</taxon>
        <taxon>Simplexvirus humanalpha2</taxon>
    </lineage>
</organism>
<feature type="region of interest" description="Disordered" evidence="1">
    <location>
        <begin position="63"/>
        <end position="93"/>
    </location>
</feature>
<evidence type="ECO:0000256" key="1">
    <source>
        <dbReference type="SAM" id="MobiDB-lite"/>
    </source>
</evidence>
<dbReference type="Pfam" id="PF25737">
    <property type="entry name" value="Herpes_US8A"/>
    <property type="match status" value="1"/>
</dbReference>
<dbReference type="EMBL" id="KU310664">
    <property type="protein sequence ID" value="AMB66174.1"/>
    <property type="molecule type" value="Genomic_DNA"/>
</dbReference>
<organismHost>
    <name type="scientific">Homo sapiens</name>
    <name type="common">Human</name>
    <dbReference type="NCBI Taxonomy" id="9606"/>
</organismHost>
<accession>A0A0Y0QNK7</accession>
<evidence type="ECO:0000313" key="2">
    <source>
        <dbReference type="EMBL" id="AMB66174.1"/>
    </source>
</evidence>
<gene>
    <name evidence="2" type="primary">US8A</name>
</gene>
<feature type="compositionally biased region" description="Low complexity" evidence="1">
    <location>
        <begin position="84"/>
        <end position="93"/>
    </location>
</feature>